<keyword evidence="4" id="KW-1185">Reference proteome</keyword>
<evidence type="ECO:0000256" key="2">
    <source>
        <dbReference type="SAM" id="SignalP"/>
    </source>
</evidence>
<dbReference type="AlphaFoldDB" id="A0A9P0YLC0"/>
<keyword evidence="1" id="KW-1133">Transmembrane helix</keyword>
<accession>A0A9P0YLC0</accession>
<evidence type="ECO:0000256" key="1">
    <source>
        <dbReference type="SAM" id="Phobius"/>
    </source>
</evidence>
<feature type="transmembrane region" description="Helical" evidence="1">
    <location>
        <begin position="38"/>
        <end position="60"/>
    </location>
</feature>
<proteinExistence type="predicted"/>
<protein>
    <submittedName>
        <fullName evidence="3">Uncharacterized protein</fullName>
    </submittedName>
</protein>
<organism evidence="3 4">
    <name type="scientific">Cuscuta europaea</name>
    <name type="common">European dodder</name>
    <dbReference type="NCBI Taxonomy" id="41803"/>
    <lineage>
        <taxon>Eukaryota</taxon>
        <taxon>Viridiplantae</taxon>
        <taxon>Streptophyta</taxon>
        <taxon>Embryophyta</taxon>
        <taxon>Tracheophyta</taxon>
        <taxon>Spermatophyta</taxon>
        <taxon>Magnoliopsida</taxon>
        <taxon>eudicotyledons</taxon>
        <taxon>Gunneridae</taxon>
        <taxon>Pentapetalae</taxon>
        <taxon>asterids</taxon>
        <taxon>lamiids</taxon>
        <taxon>Solanales</taxon>
        <taxon>Convolvulaceae</taxon>
        <taxon>Cuscuteae</taxon>
        <taxon>Cuscuta</taxon>
        <taxon>Cuscuta subgen. Cuscuta</taxon>
    </lineage>
</organism>
<name>A0A9P0YLC0_CUSEU</name>
<gene>
    <name evidence="3" type="ORF">CEURO_LOCUS2340</name>
</gene>
<evidence type="ECO:0000313" key="4">
    <source>
        <dbReference type="Proteomes" id="UP001152484"/>
    </source>
</evidence>
<comment type="caution">
    <text evidence="3">The sequence shown here is derived from an EMBL/GenBank/DDBJ whole genome shotgun (WGS) entry which is preliminary data.</text>
</comment>
<feature type="chain" id="PRO_5040269897" evidence="2">
    <location>
        <begin position="20"/>
        <end position="146"/>
    </location>
</feature>
<feature type="transmembrane region" description="Helical" evidence="1">
    <location>
        <begin position="81"/>
        <end position="99"/>
    </location>
</feature>
<keyword evidence="1" id="KW-0472">Membrane</keyword>
<dbReference type="EMBL" id="CAMAPE010000005">
    <property type="protein sequence ID" value="CAH9066169.1"/>
    <property type="molecule type" value="Genomic_DNA"/>
</dbReference>
<feature type="signal peptide" evidence="2">
    <location>
        <begin position="1"/>
        <end position="19"/>
    </location>
</feature>
<keyword evidence="1" id="KW-0812">Transmembrane</keyword>
<evidence type="ECO:0000313" key="3">
    <source>
        <dbReference type="EMBL" id="CAH9066169.1"/>
    </source>
</evidence>
<sequence>MGMRKFLIWILIIADIAAAVSGLIAGLKFKQRELASPVWIIAISAFVVAHVALAVLPCCINRDPSKAGGQFIDECCSSPPVFMWLAWLCCIVGAVFFVAARTGLVIILGGVSLGILDPLFAWLYTTNLYDFHHHRHHLMYSEIYKL</sequence>
<reference evidence="3" key="1">
    <citation type="submission" date="2022-07" db="EMBL/GenBank/DDBJ databases">
        <authorList>
            <person name="Macas J."/>
            <person name="Novak P."/>
            <person name="Neumann P."/>
        </authorList>
    </citation>
    <scope>NUCLEOTIDE SEQUENCE</scope>
</reference>
<feature type="transmembrane region" description="Helical" evidence="1">
    <location>
        <begin position="105"/>
        <end position="125"/>
    </location>
</feature>
<dbReference type="Proteomes" id="UP001152484">
    <property type="component" value="Unassembled WGS sequence"/>
</dbReference>
<keyword evidence="2" id="KW-0732">Signal</keyword>